<evidence type="ECO:0000313" key="1">
    <source>
        <dbReference type="EMBL" id="GAB13252.1"/>
    </source>
</evidence>
<accession>H0QK12</accession>
<organism evidence="1 2">
    <name type="scientific">Arthrobacter globiformis (strain ATCC 8010 / DSM 20124 / JCM 1332 / NBRC 12137 / NCIMB 8907 / NRRL B-2979 / 168)</name>
    <dbReference type="NCBI Taxonomy" id="1077972"/>
    <lineage>
        <taxon>Bacteria</taxon>
        <taxon>Bacillati</taxon>
        <taxon>Actinomycetota</taxon>
        <taxon>Actinomycetes</taxon>
        <taxon>Micrococcales</taxon>
        <taxon>Micrococcaceae</taxon>
        <taxon>Arthrobacter</taxon>
    </lineage>
</organism>
<gene>
    <name evidence="1" type="ORF">ARGLB_037_01030</name>
</gene>
<sequence>MLLASDAVHFYEEQDRIMPFTAASDLPAMYDAFAFIREEIRNRDVTILSRHDADVLTRFSTCTELPAGAGIAIGDAPTTTKETP</sequence>
<proteinExistence type="predicted"/>
<dbReference type="STRING" id="1077972.ARGLB_037_01030"/>
<dbReference type="Proteomes" id="UP000003828">
    <property type="component" value="Unassembled WGS sequence"/>
</dbReference>
<name>H0QK12_ARTG1</name>
<evidence type="ECO:0000313" key="2">
    <source>
        <dbReference type="Proteomes" id="UP000003828"/>
    </source>
</evidence>
<dbReference type="Gene3D" id="3.60.15.10">
    <property type="entry name" value="Ribonuclease Z/Hydroxyacylglutathione hydrolase-like"/>
    <property type="match status" value="1"/>
</dbReference>
<dbReference type="EMBL" id="BAEG01000037">
    <property type="protein sequence ID" value="GAB13252.1"/>
    <property type="molecule type" value="Genomic_DNA"/>
</dbReference>
<reference evidence="1 2" key="1">
    <citation type="submission" date="2011-12" db="EMBL/GenBank/DDBJ databases">
        <title>Whole genome shotgun sequence of Arthrobacter globiformis NBRC 12137.</title>
        <authorList>
            <person name="Miyazawa S."/>
            <person name="Hosoyama A."/>
            <person name="Tsuchikane K."/>
            <person name="Katsumata H."/>
            <person name="Yamazaki S."/>
            <person name="Fujita N."/>
        </authorList>
    </citation>
    <scope>NUCLEOTIDE SEQUENCE [LARGE SCALE GENOMIC DNA]</scope>
    <source>
        <strain evidence="1 2">NBRC 12137</strain>
    </source>
</reference>
<comment type="caution">
    <text evidence="1">The sequence shown here is derived from an EMBL/GenBank/DDBJ whole genome shotgun (WGS) entry which is preliminary data.</text>
</comment>
<keyword evidence="2" id="KW-1185">Reference proteome</keyword>
<dbReference type="AlphaFoldDB" id="H0QK12"/>
<protein>
    <submittedName>
        <fullName evidence="1">Uncharacterized protein</fullName>
    </submittedName>
</protein>
<dbReference type="InterPro" id="IPR036866">
    <property type="entry name" value="RibonucZ/Hydroxyglut_hydro"/>
</dbReference>